<evidence type="ECO:0000313" key="5">
    <source>
        <dbReference type="EMBL" id="KAJ3441519.1"/>
    </source>
</evidence>
<keyword evidence="1" id="KW-0677">Repeat</keyword>
<dbReference type="PROSITE" id="PS50088">
    <property type="entry name" value="ANK_REPEAT"/>
    <property type="match status" value="1"/>
</dbReference>
<dbReference type="InterPro" id="IPR036770">
    <property type="entry name" value="Ankyrin_rpt-contain_sf"/>
</dbReference>
<feature type="domain" description="BTB" evidence="4">
    <location>
        <begin position="474"/>
        <end position="541"/>
    </location>
</feature>
<evidence type="ECO:0000256" key="3">
    <source>
        <dbReference type="PROSITE-ProRule" id="PRU00023"/>
    </source>
</evidence>
<dbReference type="SMART" id="SM00248">
    <property type="entry name" value="ANK"/>
    <property type="match status" value="8"/>
</dbReference>
<gene>
    <name evidence="5" type="ORF">M0812_13532</name>
</gene>
<protein>
    <submittedName>
        <fullName evidence="5">Ada2a-containing complex component 3 isoform d</fullName>
    </submittedName>
</protein>
<dbReference type="GO" id="GO:0005829">
    <property type="term" value="C:cytosol"/>
    <property type="evidence" value="ECO:0007669"/>
    <property type="project" value="TreeGrafter"/>
</dbReference>
<sequence length="573" mass="65093">MGNDFDKLLDKKEDKKAIKFVQKGGDINVLDEYKTPVLNYVFAYHSHELISACLEANPDFSLSDDKGNGIFHSYCSRHNPNLETLKKLVEKGCDINYQNLQGEPVLFSALRNESFTDDLLDYMIDAGSNPNIMDKHKNTSLHIACQYKRSIRVIKYLLSKVEFVDTQNDAELTPLHSACIKNVDPNVIELLLDSGADPNKTNDYGNTPIHYCLKNVKDKNAIELCMVLATFGANLDLVNKDGNTPYQIAIKNKMYPEAFDVLVNYGETTMQKRQPLFTALKEKSEPEIIKKMIEMSPEIINQKDRFSIEVLHYAVGVDSPIETIKILLAGGADVLAKNWQGRLPYRRSKDKSVAHLLKSHTCIVSDLIGLIESGIGSDLTIDLLDGKLNVHTPILKYRVGTKKSTFIKTLSQRTLDEAKPIVKWIYTGSMKDEERQIVFRFCDEIGIVEEIPEMTGRYSLLSSLKGLYNDDEDKDLKFITTDGFVMIHKSIVCAKSKYIAKMIKVQPEKVEFSDFLKFKISTQATSALFQYFYSSKFPKNLPFNCIEQINQVSKMLQLSKYSTLEEDLQELQN</sequence>
<dbReference type="AlphaFoldDB" id="A0AAV7ZNV4"/>
<dbReference type="Pfam" id="PF13637">
    <property type="entry name" value="Ank_4"/>
    <property type="match status" value="1"/>
</dbReference>
<dbReference type="GO" id="GO:0051059">
    <property type="term" value="F:NF-kappaB binding"/>
    <property type="evidence" value="ECO:0007669"/>
    <property type="project" value="TreeGrafter"/>
</dbReference>
<dbReference type="EMBL" id="JANTQA010000029">
    <property type="protein sequence ID" value="KAJ3441519.1"/>
    <property type="molecule type" value="Genomic_DNA"/>
</dbReference>
<reference evidence="5" key="1">
    <citation type="submission" date="2022-08" db="EMBL/GenBank/DDBJ databases">
        <title>Novel sulphate-reducing endosymbionts in the free-living metamonad Anaeramoeba.</title>
        <authorList>
            <person name="Jerlstrom-Hultqvist J."/>
            <person name="Cepicka I."/>
            <person name="Gallot-Lavallee L."/>
            <person name="Salas-Leiva D."/>
            <person name="Curtis B.A."/>
            <person name="Zahonova K."/>
            <person name="Pipaliya S."/>
            <person name="Dacks J."/>
            <person name="Roger A.J."/>
        </authorList>
    </citation>
    <scope>NUCLEOTIDE SEQUENCE</scope>
    <source>
        <strain evidence="5">Busselton2</strain>
    </source>
</reference>
<comment type="caution">
    <text evidence="5">The sequence shown here is derived from an EMBL/GenBank/DDBJ whole genome shotgun (WGS) entry which is preliminary data.</text>
</comment>
<dbReference type="PANTHER" id="PTHR46680">
    <property type="entry name" value="NF-KAPPA-B INHIBITOR ALPHA"/>
    <property type="match status" value="1"/>
</dbReference>
<evidence type="ECO:0000313" key="6">
    <source>
        <dbReference type="Proteomes" id="UP001146793"/>
    </source>
</evidence>
<dbReference type="PANTHER" id="PTHR46680:SF3">
    <property type="entry name" value="NF-KAPPA-B INHIBITOR CACTUS"/>
    <property type="match status" value="1"/>
</dbReference>
<dbReference type="Proteomes" id="UP001146793">
    <property type="component" value="Unassembled WGS sequence"/>
</dbReference>
<dbReference type="SUPFAM" id="SSF48403">
    <property type="entry name" value="Ankyrin repeat"/>
    <property type="match status" value="2"/>
</dbReference>
<dbReference type="PROSITE" id="PS50097">
    <property type="entry name" value="BTB"/>
    <property type="match status" value="1"/>
</dbReference>
<evidence type="ECO:0000256" key="1">
    <source>
        <dbReference type="ARBA" id="ARBA00022737"/>
    </source>
</evidence>
<dbReference type="SUPFAM" id="SSF54695">
    <property type="entry name" value="POZ domain"/>
    <property type="match status" value="1"/>
</dbReference>
<dbReference type="InterPro" id="IPR000210">
    <property type="entry name" value="BTB/POZ_dom"/>
</dbReference>
<dbReference type="Gene3D" id="3.30.710.10">
    <property type="entry name" value="Potassium Channel Kv1.1, Chain A"/>
    <property type="match status" value="1"/>
</dbReference>
<name>A0AAV7ZNV4_9EUKA</name>
<organism evidence="5 6">
    <name type="scientific">Anaeramoeba flamelloides</name>
    <dbReference type="NCBI Taxonomy" id="1746091"/>
    <lineage>
        <taxon>Eukaryota</taxon>
        <taxon>Metamonada</taxon>
        <taxon>Anaeramoebidae</taxon>
        <taxon>Anaeramoeba</taxon>
    </lineage>
</organism>
<feature type="repeat" description="ANK" evidence="3">
    <location>
        <begin position="170"/>
        <end position="203"/>
    </location>
</feature>
<dbReference type="GO" id="GO:0071356">
    <property type="term" value="P:cellular response to tumor necrosis factor"/>
    <property type="evidence" value="ECO:0007669"/>
    <property type="project" value="TreeGrafter"/>
</dbReference>
<dbReference type="Pfam" id="PF12796">
    <property type="entry name" value="Ank_2"/>
    <property type="match status" value="1"/>
</dbReference>
<keyword evidence="2 3" id="KW-0040">ANK repeat</keyword>
<proteinExistence type="predicted"/>
<evidence type="ECO:0000259" key="4">
    <source>
        <dbReference type="PROSITE" id="PS50097"/>
    </source>
</evidence>
<dbReference type="InterPro" id="IPR002110">
    <property type="entry name" value="Ankyrin_rpt"/>
</dbReference>
<dbReference type="PROSITE" id="PS50297">
    <property type="entry name" value="ANK_REP_REGION"/>
    <property type="match status" value="1"/>
</dbReference>
<evidence type="ECO:0000256" key="2">
    <source>
        <dbReference type="ARBA" id="ARBA00023043"/>
    </source>
</evidence>
<dbReference type="Gene3D" id="1.25.40.20">
    <property type="entry name" value="Ankyrin repeat-containing domain"/>
    <property type="match status" value="3"/>
</dbReference>
<dbReference type="InterPro" id="IPR011333">
    <property type="entry name" value="SKP1/BTB/POZ_sf"/>
</dbReference>
<dbReference type="InterPro" id="IPR051070">
    <property type="entry name" value="NF-kappa-B_inhibitor"/>
</dbReference>
<accession>A0AAV7ZNV4</accession>